<dbReference type="SUPFAM" id="SSF53474">
    <property type="entry name" value="alpha/beta-Hydrolases"/>
    <property type="match status" value="1"/>
</dbReference>
<dbReference type="PANTHER" id="PTHR43798">
    <property type="entry name" value="MONOACYLGLYCEROL LIPASE"/>
    <property type="match status" value="1"/>
</dbReference>
<dbReference type="Pfam" id="PF00561">
    <property type="entry name" value="Abhydrolase_1"/>
    <property type="match status" value="1"/>
</dbReference>
<dbReference type="Gene3D" id="3.40.50.1820">
    <property type="entry name" value="alpha/beta hydrolase"/>
    <property type="match status" value="1"/>
</dbReference>
<dbReference type="PRINTS" id="PR00793">
    <property type="entry name" value="PROAMNOPTASE"/>
</dbReference>
<dbReference type="Proteomes" id="UP001335737">
    <property type="component" value="Unassembled WGS sequence"/>
</dbReference>
<dbReference type="InterPro" id="IPR002410">
    <property type="entry name" value="Peptidase_S33"/>
</dbReference>
<feature type="domain" description="AB hydrolase-1" evidence="3">
    <location>
        <begin position="29"/>
        <end position="268"/>
    </location>
</feature>
<dbReference type="GO" id="GO:0016787">
    <property type="term" value="F:hydrolase activity"/>
    <property type="evidence" value="ECO:0007669"/>
    <property type="project" value="UniProtKB-KW"/>
</dbReference>
<organism evidence="4 5">
    <name type="scientific">Virgibacillus tibetensis</name>
    <dbReference type="NCBI Taxonomy" id="3042313"/>
    <lineage>
        <taxon>Bacteria</taxon>
        <taxon>Bacillati</taxon>
        <taxon>Bacillota</taxon>
        <taxon>Bacilli</taxon>
        <taxon>Bacillales</taxon>
        <taxon>Bacillaceae</taxon>
        <taxon>Virgibacillus</taxon>
    </lineage>
</organism>
<evidence type="ECO:0000256" key="2">
    <source>
        <dbReference type="ARBA" id="ARBA00022801"/>
    </source>
</evidence>
<gene>
    <name evidence="4" type="ORF">QGM71_17400</name>
</gene>
<dbReference type="InterPro" id="IPR029058">
    <property type="entry name" value="AB_hydrolase_fold"/>
</dbReference>
<dbReference type="InterPro" id="IPR050266">
    <property type="entry name" value="AB_hydrolase_sf"/>
</dbReference>
<evidence type="ECO:0000259" key="3">
    <source>
        <dbReference type="Pfam" id="PF00561"/>
    </source>
</evidence>
<evidence type="ECO:0000313" key="5">
    <source>
        <dbReference type="Proteomes" id="UP001335737"/>
    </source>
</evidence>
<proteinExistence type="inferred from homology"/>
<comment type="similarity">
    <text evidence="1">Belongs to the peptidase S33 family.</text>
</comment>
<dbReference type="InterPro" id="IPR000073">
    <property type="entry name" value="AB_hydrolase_1"/>
</dbReference>
<evidence type="ECO:0000256" key="1">
    <source>
        <dbReference type="ARBA" id="ARBA00010088"/>
    </source>
</evidence>
<reference evidence="4 5" key="1">
    <citation type="journal article" date="2024" name="Int. J. Syst. Evol. Microbiol.">
        <title>Virgibacillus tibetensis sp. nov., isolated from salt lake on the Tibetan Plateau of China.</title>
        <authorList>
            <person name="Phurbu D."/>
            <person name="Liu Z.-X."/>
            <person name="Wang R."/>
            <person name="Zheng Y.-Y."/>
            <person name="Liu H.-C."/>
            <person name="Zhou Y.-G."/>
            <person name="Yu Y.-J."/>
            <person name="Li A.-H."/>
        </authorList>
    </citation>
    <scope>NUCLEOTIDE SEQUENCE [LARGE SCALE GENOMIC DNA]</scope>
    <source>
        <strain evidence="4 5">C22-A2</strain>
    </source>
</reference>
<dbReference type="PANTHER" id="PTHR43798:SF33">
    <property type="entry name" value="HYDROLASE, PUTATIVE (AFU_ORTHOLOGUE AFUA_2G14860)-RELATED"/>
    <property type="match status" value="1"/>
</dbReference>
<accession>A0ABU6KIV8</accession>
<evidence type="ECO:0000313" key="4">
    <source>
        <dbReference type="EMBL" id="MEC5425264.1"/>
    </source>
</evidence>
<dbReference type="RefSeq" id="WP_327608817.1">
    <property type="nucleotide sequence ID" value="NZ_JARZFX010000012.1"/>
</dbReference>
<keyword evidence="5" id="KW-1185">Reference proteome</keyword>
<sequence length="285" mass="31951">MNDVNNNTVNLINADFHGIHVNLVGDGEAIVFLHGGPGSEQSFFLPHVLPLSQQFKLVFYDQNGCGKSEPSIDNQYSMMNEVNTLELLRKELKLEKINLFGESWGSMLALLYATTYPERVNKILLTAAIGVTAEGFKTFGIELEKRLSENDQLKLSKLEDGLESGQSSINDILSILDKYYVFSEDSLKKKANTSIKPRVNQQIGEDIIKNYDITNKLDTLHHIPILVAQGSDDILTPSLIKELLVDYIPHAKLIEIKNCGHWTVVEKPVEMNDIAKEFFSSNILS</sequence>
<name>A0ABU6KIV8_9BACI</name>
<keyword evidence="2 4" id="KW-0378">Hydrolase</keyword>
<dbReference type="PRINTS" id="PR00111">
    <property type="entry name" value="ABHYDROLASE"/>
</dbReference>
<dbReference type="EMBL" id="JARZFX010000012">
    <property type="protein sequence ID" value="MEC5425264.1"/>
    <property type="molecule type" value="Genomic_DNA"/>
</dbReference>
<protein>
    <submittedName>
        <fullName evidence="4">Alpha/beta hydrolase</fullName>
    </submittedName>
</protein>
<comment type="caution">
    <text evidence="4">The sequence shown here is derived from an EMBL/GenBank/DDBJ whole genome shotgun (WGS) entry which is preliminary data.</text>
</comment>